<dbReference type="Pfam" id="PF01810">
    <property type="entry name" value="LysE"/>
    <property type="match status" value="1"/>
</dbReference>
<feature type="transmembrane region" description="Helical" evidence="6">
    <location>
        <begin position="42"/>
        <end position="64"/>
    </location>
</feature>
<dbReference type="GO" id="GO:0005886">
    <property type="term" value="C:plasma membrane"/>
    <property type="evidence" value="ECO:0007669"/>
    <property type="project" value="UniProtKB-SubCell"/>
</dbReference>
<dbReference type="OrthoDB" id="9804822at2"/>
<evidence type="ECO:0000256" key="4">
    <source>
        <dbReference type="ARBA" id="ARBA00022989"/>
    </source>
</evidence>
<dbReference type="RefSeq" id="WP_139083832.1">
    <property type="nucleotide sequence ID" value="NZ_VDFV01000078.1"/>
</dbReference>
<keyword evidence="8" id="KW-1185">Reference proteome</keyword>
<feature type="transmembrane region" description="Helical" evidence="6">
    <location>
        <begin position="6"/>
        <end position="30"/>
    </location>
</feature>
<dbReference type="AlphaFoldDB" id="A0A5C4N857"/>
<feature type="transmembrane region" description="Helical" evidence="6">
    <location>
        <begin position="149"/>
        <end position="171"/>
    </location>
</feature>
<accession>A0A5C4N857</accession>
<evidence type="ECO:0000313" key="8">
    <source>
        <dbReference type="Proteomes" id="UP000305709"/>
    </source>
</evidence>
<protein>
    <submittedName>
        <fullName evidence="7">LysE family translocator</fullName>
    </submittedName>
</protein>
<name>A0A5C4N857_9RHOB</name>
<sequence length="203" mass="21018">MEGVTLAQLGLFVATLSVAILSPGPGILAVSHAAFRLGRRGAMPYALGLAVGASLWCLVALLGLTVLFEAVPLTLSAFHVVGGLYLLWIAYKMWSHAADPLVDAPAGPAEGFAAGMTLNLSNPKPGLFYASVLLSIFPDLRGFGANASVYAVALAVELAFYLTLAAALSASAIRARYFAAKAGIDRTAALLIAILGLLLILRH</sequence>
<keyword evidence="4 6" id="KW-1133">Transmembrane helix</keyword>
<dbReference type="EMBL" id="VDFV01000078">
    <property type="protein sequence ID" value="TNC60528.1"/>
    <property type="molecule type" value="Genomic_DNA"/>
</dbReference>
<keyword evidence="5 6" id="KW-0472">Membrane</keyword>
<evidence type="ECO:0000256" key="1">
    <source>
        <dbReference type="ARBA" id="ARBA00004651"/>
    </source>
</evidence>
<organism evidence="7 8">
    <name type="scientific">Rubellimicrobium roseum</name>
    <dbReference type="NCBI Taxonomy" id="687525"/>
    <lineage>
        <taxon>Bacteria</taxon>
        <taxon>Pseudomonadati</taxon>
        <taxon>Pseudomonadota</taxon>
        <taxon>Alphaproteobacteria</taxon>
        <taxon>Rhodobacterales</taxon>
        <taxon>Roseobacteraceae</taxon>
        <taxon>Rubellimicrobium</taxon>
    </lineage>
</organism>
<gene>
    <name evidence="7" type="ORF">FHG71_21945</name>
</gene>
<evidence type="ECO:0000313" key="7">
    <source>
        <dbReference type="EMBL" id="TNC60528.1"/>
    </source>
</evidence>
<keyword evidence="2" id="KW-1003">Cell membrane</keyword>
<evidence type="ECO:0000256" key="5">
    <source>
        <dbReference type="ARBA" id="ARBA00023136"/>
    </source>
</evidence>
<dbReference type="PANTHER" id="PTHR30086">
    <property type="entry name" value="ARGININE EXPORTER PROTEIN ARGO"/>
    <property type="match status" value="1"/>
</dbReference>
<evidence type="ECO:0000256" key="2">
    <source>
        <dbReference type="ARBA" id="ARBA00022475"/>
    </source>
</evidence>
<feature type="transmembrane region" description="Helical" evidence="6">
    <location>
        <begin position="70"/>
        <end position="91"/>
    </location>
</feature>
<evidence type="ECO:0000256" key="6">
    <source>
        <dbReference type="SAM" id="Phobius"/>
    </source>
</evidence>
<comment type="subcellular location">
    <subcellularLocation>
        <location evidence="1">Cell membrane</location>
        <topology evidence="1">Multi-pass membrane protein</topology>
    </subcellularLocation>
</comment>
<comment type="caution">
    <text evidence="7">The sequence shown here is derived from an EMBL/GenBank/DDBJ whole genome shotgun (WGS) entry which is preliminary data.</text>
</comment>
<dbReference type="InterPro" id="IPR001123">
    <property type="entry name" value="LeuE-type"/>
</dbReference>
<proteinExistence type="predicted"/>
<evidence type="ECO:0000256" key="3">
    <source>
        <dbReference type="ARBA" id="ARBA00022692"/>
    </source>
</evidence>
<reference evidence="7 8" key="1">
    <citation type="submission" date="2019-06" db="EMBL/GenBank/DDBJ databases">
        <authorList>
            <person name="Jiang L."/>
        </authorList>
    </citation>
    <scope>NUCLEOTIDE SEQUENCE [LARGE SCALE GENOMIC DNA]</scope>
    <source>
        <strain evidence="7 8">YIM 48858</strain>
    </source>
</reference>
<dbReference type="PANTHER" id="PTHR30086:SF19">
    <property type="entry name" value="THREONINE EFFLUX PROTEIN"/>
    <property type="match status" value="1"/>
</dbReference>
<dbReference type="Proteomes" id="UP000305709">
    <property type="component" value="Unassembled WGS sequence"/>
</dbReference>
<keyword evidence="3 6" id="KW-0812">Transmembrane</keyword>
<feature type="transmembrane region" description="Helical" evidence="6">
    <location>
        <begin position="183"/>
        <end position="201"/>
    </location>
</feature>
<dbReference type="GO" id="GO:0015171">
    <property type="term" value="F:amino acid transmembrane transporter activity"/>
    <property type="evidence" value="ECO:0007669"/>
    <property type="project" value="TreeGrafter"/>
</dbReference>